<reference evidence="1 2" key="1">
    <citation type="submission" date="2018-01" db="EMBL/GenBank/DDBJ databases">
        <authorList>
            <person name="Fu G.-Y."/>
        </authorList>
    </citation>
    <scope>NUCLEOTIDE SEQUENCE [LARGE SCALE GENOMIC DNA]</scope>
    <source>
        <strain evidence="1 2">SY39</strain>
    </source>
</reference>
<accession>A0A2I6S9T1</accession>
<keyword evidence="2" id="KW-1185">Reference proteome</keyword>
<proteinExistence type="predicted"/>
<name>A0A2I6S9T1_9RHOO</name>
<organism evidence="1 2">
    <name type="scientific">Pseudazoarcus pumilus</name>
    <dbReference type="NCBI Taxonomy" id="2067960"/>
    <lineage>
        <taxon>Bacteria</taxon>
        <taxon>Pseudomonadati</taxon>
        <taxon>Pseudomonadota</taxon>
        <taxon>Betaproteobacteria</taxon>
        <taxon>Rhodocyclales</taxon>
        <taxon>Zoogloeaceae</taxon>
        <taxon>Pseudazoarcus</taxon>
    </lineage>
</organism>
<gene>
    <name evidence="1" type="ORF">C0099_14375</name>
</gene>
<dbReference type="Pfam" id="PF10387">
    <property type="entry name" value="DUF2442"/>
    <property type="match status" value="1"/>
</dbReference>
<dbReference type="EMBL" id="CP025682">
    <property type="protein sequence ID" value="AUN96018.1"/>
    <property type="molecule type" value="Genomic_DNA"/>
</dbReference>
<dbReference type="KEGG" id="atw:C0099_14375"/>
<dbReference type="AlphaFoldDB" id="A0A2I6S9T1"/>
<dbReference type="InterPro" id="IPR036782">
    <property type="entry name" value="NE0471-like_N"/>
</dbReference>
<dbReference type="SUPFAM" id="SSF143880">
    <property type="entry name" value="NE0471 N-terminal domain-like"/>
    <property type="match status" value="1"/>
</dbReference>
<dbReference type="Proteomes" id="UP000242205">
    <property type="component" value="Chromosome"/>
</dbReference>
<dbReference type="Gene3D" id="3.30.2020.10">
    <property type="entry name" value="NE0471-like N-terminal domain"/>
    <property type="match status" value="1"/>
</dbReference>
<protein>
    <submittedName>
        <fullName evidence="1">DUF2442 domain-containing protein</fullName>
    </submittedName>
</protein>
<evidence type="ECO:0000313" key="1">
    <source>
        <dbReference type="EMBL" id="AUN96018.1"/>
    </source>
</evidence>
<dbReference type="InterPro" id="IPR018841">
    <property type="entry name" value="DUF2442"/>
</dbReference>
<evidence type="ECO:0000313" key="2">
    <source>
        <dbReference type="Proteomes" id="UP000242205"/>
    </source>
</evidence>
<dbReference type="RefSeq" id="WP_102248062.1">
    <property type="nucleotide sequence ID" value="NZ_CP025682.1"/>
</dbReference>
<dbReference type="OrthoDB" id="9803723at2"/>
<sequence length="86" mass="9310">MNEILRITSVTWVGGHRLSLRFSDGTSKVVDVWPLLNGPVFEPLREEAYFSRGTLDSVCGTVVWPNGADFAPEALKSLAAETASAT</sequence>